<evidence type="ECO:0000313" key="1">
    <source>
        <dbReference type="EMBL" id="GAA4465330.1"/>
    </source>
</evidence>
<comment type="caution">
    <text evidence="1">The sequence shown here is derived from an EMBL/GenBank/DDBJ whole genome shotgun (WGS) entry which is preliminary data.</text>
</comment>
<proteinExistence type="predicted"/>
<name>A0ABP8NGD0_9BACT</name>
<gene>
    <name evidence="1" type="ORF">GCM10023156_52940</name>
</gene>
<accession>A0ABP8NGD0</accession>
<evidence type="ECO:0000313" key="2">
    <source>
        <dbReference type="Proteomes" id="UP001500840"/>
    </source>
</evidence>
<keyword evidence="2" id="KW-1185">Reference proteome</keyword>
<dbReference type="EMBL" id="BAABGA010000074">
    <property type="protein sequence ID" value="GAA4465330.1"/>
    <property type="molecule type" value="Genomic_DNA"/>
</dbReference>
<dbReference type="Proteomes" id="UP001500840">
    <property type="component" value="Unassembled WGS sequence"/>
</dbReference>
<organism evidence="1 2">
    <name type="scientific">Novipirellula rosea</name>
    <dbReference type="NCBI Taxonomy" id="1031540"/>
    <lineage>
        <taxon>Bacteria</taxon>
        <taxon>Pseudomonadati</taxon>
        <taxon>Planctomycetota</taxon>
        <taxon>Planctomycetia</taxon>
        <taxon>Pirellulales</taxon>
        <taxon>Pirellulaceae</taxon>
        <taxon>Novipirellula</taxon>
    </lineage>
</organism>
<protein>
    <submittedName>
        <fullName evidence="1">Uncharacterized protein</fullName>
    </submittedName>
</protein>
<reference evidence="2" key="1">
    <citation type="journal article" date="2019" name="Int. J. Syst. Evol. Microbiol.">
        <title>The Global Catalogue of Microorganisms (GCM) 10K type strain sequencing project: providing services to taxonomists for standard genome sequencing and annotation.</title>
        <authorList>
            <consortium name="The Broad Institute Genomics Platform"/>
            <consortium name="The Broad Institute Genome Sequencing Center for Infectious Disease"/>
            <person name="Wu L."/>
            <person name="Ma J."/>
        </authorList>
    </citation>
    <scope>NUCLEOTIDE SEQUENCE [LARGE SCALE GENOMIC DNA]</scope>
    <source>
        <strain evidence="2">JCM 17759</strain>
    </source>
</reference>
<sequence length="235" mass="26816">MTEENLPNGHDLVSELFGQMMRNWGIAGCPATTSKENWRFTKHVIFDDKNRSPEVLLERTIAKVTGDQWANQIPVDSGLLDKSGKTLDLACHNGDFVDLIELKVAANTPLSAAIQVLNYGLANVFFQINHHRVLPSGSENQLLNAKQLRLHVLAPTEFYQRFEKVSAWLREFEASIRRGVVLYSAQFLNSEYPRVSQFCFQAFPAGFHWDPSRHNDGYHQQAVKDALEQRFCYFS</sequence>